<dbReference type="PROSITE" id="PS50026">
    <property type="entry name" value="EGF_3"/>
    <property type="match status" value="1"/>
</dbReference>
<evidence type="ECO:0000256" key="7">
    <source>
        <dbReference type="ARBA" id="ARBA00022729"/>
    </source>
</evidence>
<feature type="domain" description="EGF-like" evidence="17">
    <location>
        <begin position="463"/>
        <end position="504"/>
    </location>
</feature>
<keyword evidence="12" id="KW-1133">Transmembrane helix</keyword>
<comment type="subcellular location">
    <subcellularLocation>
        <location evidence="1">Secreted</location>
    </subcellularLocation>
</comment>
<feature type="domain" description="Peptidase S1" evidence="18">
    <location>
        <begin position="534"/>
        <end position="760"/>
    </location>
</feature>
<evidence type="ECO:0000256" key="10">
    <source>
        <dbReference type="ARBA" id="ARBA00022825"/>
    </source>
</evidence>
<keyword evidence="2" id="KW-0964">Secreted</keyword>
<evidence type="ECO:0000256" key="14">
    <source>
        <dbReference type="PROSITE-ProRule" id="PRU00076"/>
    </source>
</evidence>
<dbReference type="InterPro" id="IPR000742">
    <property type="entry name" value="EGF"/>
</dbReference>
<dbReference type="SMART" id="SM00179">
    <property type="entry name" value="EGF_CA"/>
    <property type="match status" value="1"/>
</dbReference>
<evidence type="ECO:0000256" key="15">
    <source>
        <dbReference type="RuleBase" id="RU363034"/>
    </source>
</evidence>
<dbReference type="Gene3D" id="2.40.10.10">
    <property type="entry name" value="Trypsin-like serine proteases"/>
    <property type="match status" value="2"/>
</dbReference>
<dbReference type="PANTHER" id="PTHR24252:SF7">
    <property type="entry name" value="HYALIN"/>
    <property type="match status" value="1"/>
</dbReference>
<dbReference type="Gene3D" id="4.10.400.10">
    <property type="entry name" value="Low-density Lipoprotein Receptor"/>
    <property type="match status" value="2"/>
</dbReference>
<dbReference type="PROSITE" id="PS00134">
    <property type="entry name" value="TRYPSIN_HIS"/>
    <property type="match status" value="2"/>
</dbReference>
<dbReference type="SMART" id="SM00181">
    <property type="entry name" value="EGF"/>
    <property type="match status" value="2"/>
</dbReference>
<feature type="domain" description="CUB" evidence="16">
    <location>
        <begin position="1173"/>
        <end position="1284"/>
    </location>
</feature>
<dbReference type="InterPro" id="IPR001314">
    <property type="entry name" value="Peptidase_S1A"/>
</dbReference>
<dbReference type="Pfam" id="PF00431">
    <property type="entry name" value="CUB"/>
    <property type="match status" value="4"/>
</dbReference>
<dbReference type="GO" id="GO:0004252">
    <property type="term" value="F:serine-type endopeptidase activity"/>
    <property type="evidence" value="ECO:0007669"/>
    <property type="project" value="InterPro"/>
</dbReference>
<dbReference type="Gene3D" id="2.60.120.290">
    <property type="entry name" value="Spermadhesin, CUB domain"/>
    <property type="match status" value="4"/>
</dbReference>
<comment type="caution">
    <text evidence="14">Lacks conserved residue(s) required for the propagation of feature annotation.</text>
</comment>
<dbReference type="InterPro" id="IPR035914">
    <property type="entry name" value="Sperma_CUB_dom_sf"/>
</dbReference>
<feature type="domain" description="Peptidase S1" evidence="18">
    <location>
        <begin position="38"/>
        <end position="267"/>
    </location>
</feature>
<dbReference type="SUPFAM" id="SSF49854">
    <property type="entry name" value="Spermadhesin, CUB domain"/>
    <property type="match status" value="4"/>
</dbReference>
<evidence type="ECO:0000313" key="19">
    <source>
        <dbReference type="EMBL" id="KAJ8020947.1"/>
    </source>
</evidence>
<dbReference type="Gene3D" id="2.10.25.10">
    <property type="entry name" value="Laminin"/>
    <property type="match status" value="1"/>
</dbReference>
<evidence type="ECO:0000256" key="2">
    <source>
        <dbReference type="ARBA" id="ARBA00022525"/>
    </source>
</evidence>
<dbReference type="EMBL" id="JAIZAY010000022">
    <property type="protein sequence ID" value="KAJ8020947.1"/>
    <property type="molecule type" value="Genomic_DNA"/>
</dbReference>
<dbReference type="InterPro" id="IPR000859">
    <property type="entry name" value="CUB_dom"/>
</dbReference>
<dbReference type="CDD" id="cd00190">
    <property type="entry name" value="Tryp_SPc"/>
    <property type="match status" value="2"/>
</dbReference>
<dbReference type="SUPFAM" id="SSF50494">
    <property type="entry name" value="Trypsin-like serine proteases"/>
    <property type="match status" value="2"/>
</dbReference>
<dbReference type="InterPro" id="IPR036055">
    <property type="entry name" value="LDL_receptor-like_sf"/>
</dbReference>
<dbReference type="Pfam" id="PF00089">
    <property type="entry name" value="Trypsin"/>
    <property type="match status" value="2"/>
</dbReference>
<dbReference type="PROSITE" id="PS01187">
    <property type="entry name" value="EGF_CA"/>
    <property type="match status" value="1"/>
</dbReference>
<comment type="caution">
    <text evidence="19">The sequence shown here is derived from an EMBL/GenBank/DDBJ whole genome shotgun (WGS) entry which is preliminary data.</text>
</comment>
<dbReference type="PROSITE" id="PS00010">
    <property type="entry name" value="ASX_HYDROXYL"/>
    <property type="match status" value="1"/>
</dbReference>
<dbReference type="SMART" id="SM00042">
    <property type="entry name" value="CUB"/>
    <property type="match status" value="4"/>
</dbReference>
<organism evidence="19 20">
    <name type="scientific">Holothuria leucospilota</name>
    <name type="common">Black long sea cucumber</name>
    <name type="synonym">Mertensiothuria leucospilota</name>
    <dbReference type="NCBI Taxonomy" id="206669"/>
    <lineage>
        <taxon>Eukaryota</taxon>
        <taxon>Metazoa</taxon>
        <taxon>Echinodermata</taxon>
        <taxon>Eleutherozoa</taxon>
        <taxon>Echinozoa</taxon>
        <taxon>Holothuroidea</taxon>
        <taxon>Aspidochirotacea</taxon>
        <taxon>Aspidochirotida</taxon>
        <taxon>Holothuriidae</taxon>
        <taxon>Holothuria</taxon>
    </lineage>
</organism>
<dbReference type="Pfam" id="PF07645">
    <property type="entry name" value="EGF_CA"/>
    <property type="match status" value="1"/>
</dbReference>
<dbReference type="InterPro" id="IPR001881">
    <property type="entry name" value="EGF-like_Ca-bd_dom"/>
</dbReference>
<dbReference type="SMART" id="SM00020">
    <property type="entry name" value="Tryp_SPc"/>
    <property type="match status" value="2"/>
</dbReference>
<evidence type="ECO:0000259" key="16">
    <source>
        <dbReference type="PROSITE" id="PS01180"/>
    </source>
</evidence>
<dbReference type="CDD" id="cd00112">
    <property type="entry name" value="LDLa"/>
    <property type="match status" value="3"/>
</dbReference>
<evidence type="ECO:0000256" key="11">
    <source>
        <dbReference type="ARBA" id="ARBA00022837"/>
    </source>
</evidence>
<dbReference type="GO" id="GO:0006508">
    <property type="term" value="P:proteolysis"/>
    <property type="evidence" value="ECO:0007669"/>
    <property type="project" value="UniProtKB-KW"/>
</dbReference>
<evidence type="ECO:0000259" key="18">
    <source>
        <dbReference type="PROSITE" id="PS50240"/>
    </source>
</evidence>
<evidence type="ECO:0000259" key="17">
    <source>
        <dbReference type="PROSITE" id="PS50026"/>
    </source>
</evidence>
<dbReference type="InterPro" id="IPR018097">
    <property type="entry name" value="EGF_Ca-bd_CS"/>
</dbReference>
<dbReference type="InterPro" id="IPR002172">
    <property type="entry name" value="LDrepeatLR_classA_rpt"/>
</dbReference>
<feature type="domain" description="CUB" evidence="16">
    <location>
        <begin position="300"/>
        <end position="411"/>
    </location>
</feature>
<evidence type="ECO:0000256" key="3">
    <source>
        <dbReference type="ARBA" id="ARBA00022536"/>
    </source>
</evidence>
<dbReference type="SUPFAM" id="SSF57424">
    <property type="entry name" value="LDL receptor-like module"/>
    <property type="match status" value="3"/>
</dbReference>
<dbReference type="GO" id="GO:0005509">
    <property type="term" value="F:calcium ion binding"/>
    <property type="evidence" value="ECO:0007669"/>
    <property type="project" value="InterPro"/>
</dbReference>
<evidence type="ECO:0000256" key="5">
    <source>
        <dbReference type="ARBA" id="ARBA00022670"/>
    </source>
</evidence>
<dbReference type="PROSITE" id="PS50240">
    <property type="entry name" value="TRYPSIN_DOM"/>
    <property type="match status" value="2"/>
</dbReference>
<dbReference type="GO" id="GO:0005576">
    <property type="term" value="C:extracellular region"/>
    <property type="evidence" value="ECO:0007669"/>
    <property type="project" value="UniProtKB-SubCell"/>
</dbReference>
<dbReference type="InterPro" id="IPR033116">
    <property type="entry name" value="TRYPSIN_SER"/>
</dbReference>
<sequence>MKNWKKPIQGRKLRASAQNGGKCGYAAANPRLQDDGRIVGGVDATTGSWPWIGSLRSSAGNHICGASLINSQWAVTAAHCVGYFDSIVLGDLRTDSESPYHEERKFTIFTHPDYIGSTNENDIALLRLDSNVTLTDYISPICLTTDENEAITYSNCLVGGWGDTSEGGSPSTILQEAAVNLFTDSQCNGYLGSALYEEVMICAGKSEGGIDTCQGDSGGPLICKHPTDMTWDLVGITSWGYGCARPNSPGVYTRVSKFEDFINGIISESYLECSNGAVYTSNKLCDNIADCPNGEDEENCPKMMSSDIIDITSPNYPSNYPDNQAILWVFETEDPSAQIRLHFLHFDLEDGYDFIYAGSGWDPYDSGSYLLQHTGNTLPEDVVSTGNRMWVGFNSDYSVHKQGFFIRVSVDGEEGGMVECSDEMPCLGDYEECVTINLNERITETKTCECIAGYVREEGVCEDQNECLHPELNTCDAVAEICLNTNGSFVCQCKPEYTTGMGCDIGGEGNGGGGETDPNACGTRPIYEENLNRVVGGVDASEGAWPWIGSLRASSHSCGATLVDEEWAITAAHCVGYFYRVIFGDLKLDTVSPYNQERSFTIFQHPNYNDDTSDHDIAILRLTTKVNVTGYVRPACLATSETEVTTYSTCYVAGWGATSEGGNVANILQEAQVNLFTDEECYGFYGSEYNPDTMICAGYSEGGIDTCQGDSGGPLVCEGNNGQWHLVGVTSWGYGCARPNQPGVYTRISKHIDYIEQVINTDFDVCSDGSIFLPDQRCDFALNCNDGSDEVGCDNVLQEGEMVPFSSPNYPEDYPNSQDIVYIVHSENGTQMNLHFMEFHLESGYDFLTVGNGDDRNDDGSIVDVFSGTDIPSDILTTSNVFWLRFTSDGSITKAGYLIHVSVMTTEASYVCNNGLVIPERLVCDILADCPNADDEENCDPLPEGFFKYIRSPLFPNDYPNDLDITYIFNAEDHLNMKVAFEFFDLETDYDFLTVGHGNSPDDDSSVIEVLTGSSLPRNIVSPLSSMWIRFTSDHSVRKAGFTLNVTATSAEREPCSEYHGAILSTKSLERYQTTRGEDCGIAIVANNVDRRVQIEIEDAEINCNAGEYIVLQRTVGSGRNQRRQTLCGTINRRTITAGDAVMLVEYHLKIPNHGFRLNYRYVQDSSPNFQGCNSLVSLISGPVTITSPRYPSKYPSGRRCEYRVVASPGKRIHAEFDEFILQNHATCKLDYLRFTDFISNAEERHCGRKEELIYDSDTNYVSLFFRTNNNRNFKGFRATLSETD</sequence>
<evidence type="ECO:0000256" key="6">
    <source>
        <dbReference type="ARBA" id="ARBA00022692"/>
    </source>
</evidence>
<dbReference type="SMART" id="SM00192">
    <property type="entry name" value="LDLa"/>
    <property type="match status" value="3"/>
</dbReference>
<keyword evidence="8" id="KW-0677">Repeat</keyword>
<reference evidence="19" key="1">
    <citation type="submission" date="2021-10" db="EMBL/GenBank/DDBJ databases">
        <title>Tropical sea cucumber genome reveals ecological adaptation and Cuvierian tubules defense mechanism.</title>
        <authorList>
            <person name="Chen T."/>
        </authorList>
    </citation>
    <scope>NUCLEOTIDE SEQUENCE</scope>
    <source>
        <strain evidence="19">Nanhai2018</strain>
        <tissue evidence="19">Muscle</tissue>
    </source>
</reference>
<keyword evidence="20" id="KW-1185">Reference proteome</keyword>
<keyword evidence="7" id="KW-0732">Signal</keyword>
<keyword evidence="6" id="KW-0812">Transmembrane</keyword>
<protein>
    <submittedName>
        <fullName evidence="19">Enteropeptidase</fullName>
    </submittedName>
</protein>
<evidence type="ECO:0000256" key="1">
    <source>
        <dbReference type="ARBA" id="ARBA00004613"/>
    </source>
</evidence>
<proteinExistence type="predicted"/>
<dbReference type="InterPro" id="IPR018114">
    <property type="entry name" value="TRYPSIN_HIS"/>
</dbReference>
<keyword evidence="10 15" id="KW-0720">Serine protease</keyword>
<dbReference type="InterPro" id="IPR049883">
    <property type="entry name" value="NOTCH1_EGF-like"/>
</dbReference>
<evidence type="ECO:0000256" key="13">
    <source>
        <dbReference type="ARBA" id="ARBA00023157"/>
    </source>
</evidence>
<dbReference type="PRINTS" id="PR00722">
    <property type="entry name" value="CHYMOTRYPSIN"/>
</dbReference>
<dbReference type="Proteomes" id="UP001152320">
    <property type="component" value="Chromosome 22"/>
</dbReference>
<dbReference type="InterPro" id="IPR000152">
    <property type="entry name" value="EGF-type_Asp/Asn_hydroxyl_site"/>
</dbReference>
<keyword evidence="9 15" id="KW-0378">Hydrolase</keyword>
<keyword evidence="12" id="KW-0472">Membrane</keyword>
<dbReference type="InterPro" id="IPR043504">
    <property type="entry name" value="Peptidase_S1_PA_chymotrypsin"/>
</dbReference>
<dbReference type="CDD" id="cd00041">
    <property type="entry name" value="CUB"/>
    <property type="match status" value="4"/>
</dbReference>
<evidence type="ECO:0000256" key="8">
    <source>
        <dbReference type="ARBA" id="ARBA00022737"/>
    </source>
</evidence>
<feature type="domain" description="CUB" evidence="16">
    <location>
        <begin position="939"/>
        <end position="1049"/>
    </location>
</feature>
<keyword evidence="5 15" id="KW-0645">Protease</keyword>
<dbReference type="InterPro" id="IPR009003">
    <property type="entry name" value="Peptidase_S1_PA"/>
</dbReference>
<keyword evidence="11" id="KW-0106">Calcium</keyword>
<evidence type="ECO:0000256" key="4">
    <source>
        <dbReference type="ARBA" id="ARBA00022659"/>
    </source>
</evidence>
<dbReference type="CDD" id="cd00054">
    <property type="entry name" value="EGF_CA"/>
    <property type="match status" value="1"/>
</dbReference>
<dbReference type="FunFam" id="2.60.120.290:FF:000056">
    <property type="entry name" value="C-type LECtin"/>
    <property type="match status" value="3"/>
</dbReference>
<evidence type="ECO:0000256" key="9">
    <source>
        <dbReference type="ARBA" id="ARBA00022801"/>
    </source>
</evidence>
<evidence type="ECO:0000313" key="20">
    <source>
        <dbReference type="Proteomes" id="UP001152320"/>
    </source>
</evidence>
<dbReference type="FunFam" id="2.40.10.10:FF:000003">
    <property type="entry name" value="Transmembrane serine protease 3"/>
    <property type="match status" value="2"/>
</dbReference>
<keyword evidence="13" id="KW-1015">Disulfide bond</keyword>
<dbReference type="OrthoDB" id="10002959at2759"/>
<dbReference type="PANTHER" id="PTHR24252">
    <property type="entry name" value="ACROSIN-RELATED"/>
    <property type="match status" value="1"/>
</dbReference>
<gene>
    <name evidence="19" type="ORF">HOLleu_40680</name>
</gene>
<dbReference type="PROSITE" id="PS01180">
    <property type="entry name" value="CUB"/>
    <property type="match status" value="4"/>
</dbReference>
<accession>A0A9Q0YDT5</accession>
<keyword evidence="4" id="KW-0768">Sushi</keyword>
<dbReference type="InterPro" id="IPR001254">
    <property type="entry name" value="Trypsin_dom"/>
</dbReference>
<feature type="domain" description="CUB" evidence="16">
    <location>
        <begin position="793"/>
        <end position="904"/>
    </location>
</feature>
<evidence type="ECO:0000256" key="12">
    <source>
        <dbReference type="ARBA" id="ARBA00022989"/>
    </source>
</evidence>
<name>A0A9Q0YDT5_HOLLE</name>
<keyword evidence="3 14" id="KW-0245">EGF-like domain</keyword>
<dbReference type="PROSITE" id="PS00135">
    <property type="entry name" value="TRYPSIN_SER"/>
    <property type="match status" value="2"/>
</dbReference>